<protein>
    <submittedName>
        <fullName evidence="2">Uncharacterized protein</fullName>
    </submittedName>
</protein>
<reference evidence="2 3" key="1">
    <citation type="submission" date="2017-05" db="EMBL/GenBank/DDBJ databases">
        <authorList>
            <person name="Varghese N."/>
            <person name="Submissions S."/>
        </authorList>
    </citation>
    <scope>NUCLEOTIDE SEQUENCE [LARGE SCALE GENOMIC DNA]</scope>
    <source>
        <strain evidence="2 3">DSM 45474</strain>
    </source>
</reference>
<gene>
    <name evidence="2" type="ORF">SAMN06264849_101550</name>
</gene>
<feature type="transmembrane region" description="Helical" evidence="1">
    <location>
        <begin position="42"/>
        <end position="60"/>
    </location>
</feature>
<dbReference type="RefSeq" id="WP_142504212.1">
    <property type="nucleotide sequence ID" value="NZ_FXTI01000001.1"/>
</dbReference>
<evidence type="ECO:0000313" key="2">
    <source>
        <dbReference type="EMBL" id="SMO42046.1"/>
    </source>
</evidence>
<evidence type="ECO:0000256" key="1">
    <source>
        <dbReference type="SAM" id="Phobius"/>
    </source>
</evidence>
<dbReference type="EMBL" id="FXTI01000001">
    <property type="protein sequence ID" value="SMO42046.1"/>
    <property type="molecule type" value="Genomic_DNA"/>
</dbReference>
<keyword evidence="1" id="KW-1133">Transmembrane helix</keyword>
<accession>A0A521B4R1</accession>
<sequence>MRWLLLYFLVLLLFFSYRRIIVKQCLRRGGTSAEAQRRSRQFSLLFYVFAGGLALTGLGFKVGLIGGLTALAGVILLAGALVMGLMKLRNWFS</sequence>
<dbReference type="Proteomes" id="UP000315636">
    <property type="component" value="Unassembled WGS sequence"/>
</dbReference>
<evidence type="ECO:0000313" key="3">
    <source>
        <dbReference type="Proteomes" id="UP000315636"/>
    </source>
</evidence>
<name>A0A521B4R1_9BACL</name>
<proteinExistence type="predicted"/>
<organism evidence="2 3">
    <name type="scientific">Melghirimyces algeriensis</name>
    <dbReference type="NCBI Taxonomy" id="910412"/>
    <lineage>
        <taxon>Bacteria</taxon>
        <taxon>Bacillati</taxon>
        <taxon>Bacillota</taxon>
        <taxon>Bacilli</taxon>
        <taxon>Bacillales</taxon>
        <taxon>Thermoactinomycetaceae</taxon>
        <taxon>Melghirimyces</taxon>
    </lineage>
</organism>
<keyword evidence="1" id="KW-0472">Membrane</keyword>
<feature type="transmembrane region" description="Helical" evidence="1">
    <location>
        <begin position="67"/>
        <end position="86"/>
    </location>
</feature>
<dbReference type="AlphaFoldDB" id="A0A521B4R1"/>
<keyword evidence="3" id="KW-1185">Reference proteome</keyword>
<keyword evidence="1" id="KW-0812">Transmembrane</keyword>